<gene>
    <name evidence="9" type="ORF">F0P96_10240</name>
</gene>
<evidence type="ECO:0000256" key="7">
    <source>
        <dbReference type="ARBA" id="ARBA00023049"/>
    </source>
</evidence>
<dbReference type="GO" id="GO:0046872">
    <property type="term" value="F:metal ion binding"/>
    <property type="evidence" value="ECO:0007669"/>
    <property type="project" value="UniProtKB-KW"/>
</dbReference>
<dbReference type="Pfam" id="PF20009">
    <property type="entry name" value="GEVED"/>
    <property type="match status" value="1"/>
</dbReference>
<keyword evidence="3" id="KW-0479">Metal-binding</keyword>
<evidence type="ECO:0000256" key="8">
    <source>
        <dbReference type="ARBA" id="ARBA00023157"/>
    </source>
</evidence>
<dbReference type="RefSeq" id="WP_151078761.1">
    <property type="nucleotide sequence ID" value="NZ_CP047647.1"/>
</dbReference>
<evidence type="ECO:0000313" key="9">
    <source>
        <dbReference type="EMBL" id="KAA9333340.1"/>
    </source>
</evidence>
<keyword evidence="7" id="KW-0482">Metalloprotease</keyword>
<sequence>MRAFRWLSLILVLSVMAQVGRGQAALPTLLPCGTASPTAAHLQELRQRVLPFEQQRQGARPSAVITYVPIKIHVIRRSDGTGGLDEMQIYKGLAATNEQFVLANMQFYVAGQLNYINNTAYYDFDSQNEPALSQVHDVPGVLNIYFVKTATLRGGAVGGYASSQGRMFIIYSHANLDRTFSHELGHNFGLIHTFDASNSPNIAERELVARTNCATTGDWVCDTPADPSERPGASYYECEYTGTITDAQGNSYSPPVRNAMAFNFCGNQFTPGQLARMDSWRQLNWNNLAWSGSQAAAPSALGISVVSVGAAQFQQVRLQWQDNATDELGYFIERATPGNEFAAVGVVGANQTTFVDAGAPARQPLFYRVKPINAVAGFSNITSIFSGLSYALPLYVNKDCTPGSTYYQDADYLEEVRLSQGSTPLITSLNIPCGPYNAFASSIVPLTAGTSYTVSCKAKIQNNAYYNQQYVGIWIDFNRDGVFDDGSERVVRMLSATPAATLPVTQTFLLTIPAGVSNGVTRMRIRSLRRDADGNVWDAAARAWGGAVEDYAVQIQGGVSATAGAAAPAALQVYPNPASRRLRVELANGKTWQHVVARNLQGQVMEQWLPAKQAPEGLDVEKLPAGVYVLEVHTPQGMAYRRFVKQ</sequence>
<keyword evidence="5" id="KW-0378">Hydrolase</keyword>
<proteinExistence type="inferred from homology"/>
<dbReference type="Pfam" id="PF18962">
    <property type="entry name" value="Por_Secre_tail"/>
    <property type="match status" value="1"/>
</dbReference>
<dbReference type="EMBL" id="VTWU01000003">
    <property type="protein sequence ID" value="KAA9333340.1"/>
    <property type="molecule type" value="Genomic_DNA"/>
</dbReference>
<dbReference type="InterPro" id="IPR026444">
    <property type="entry name" value="Secre_tail"/>
</dbReference>
<evidence type="ECO:0000256" key="4">
    <source>
        <dbReference type="ARBA" id="ARBA00022729"/>
    </source>
</evidence>
<dbReference type="PANTHER" id="PTHR47466:SF1">
    <property type="entry name" value="METALLOPROTEASE MEP1 (AFU_ORTHOLOGUE AFUA_1G07730)-RELATED"/>
    <property type="match status" value="1"/>
</dbReference>
<comment type="caution">
    <text evidence="9">The sequence shown here is derived from an EMBL/GenBank/DDBJ whole genome shotgun (WGS) entry which is preliminary data.</text>
</comment>
<keyword evidence="6" id="KW-0862">Zinc</keyword>
<dbReference type="Gene3D" id="2.60.40.10">
    <property type="entry name" value="Immunoglobulins"/>
    <property type="match status" value="1"/>
</dbReference>
<dbReference type="AlphaFoldDB" id="A0A7L4ZXI5"/>
<keyword evidence="4" id="KW-0732">Signal</keyword>
<dbReference type="Proteomes" id="UP000326380">
    <property type="component" value="Unassembled WGS sequence"/>
</dbReference>
<accession>A0A7L4ZXI5</accession>
<dbReference type="InterPro" id="IPR045474">
    <property type="entry name" value="GEVED"/>
</dbReference>
<keyword evidence="10" id="KW-1185">Reference proteome</keyword>
<evidence type="ECO:0000256" key="2">
    <source>
        <dbReference type="ARBA" id="ARBA00022670"/>
    </source>
</evidence>
<evidence type="ECO:0000256" key="5">
    <source>
        <dbReference type="ARBA" id="ARBA00022801"/>
    </source>
</evidence>
<name>A0A7L4ZXI5_9BACT</name>
<dbReference type="Pfam" id="PF05572">
    <property type="entry name" value="Peptidase_M43"/>
    <property type="match status" value="1"/>
</dbReference>
<dbReference type="InterPro" id="IPR024079">
    <property type="entry name" value="MetalloPept_cat_dom_sf"/>
</dbReference>
<reference evidence="9 10" key="1">
    <citation type="submission" date="2019-09" db="EMBL/GenBank/DDBJ databases">
        <title>Genome sequence of Hymenobacter sp. M3.</title>
        <authorList>
            <person name="Srinivasan S."/>
        </authorList>
    </citation>
    <scope>NUCLEOTIDE SEQUENCE [LARGE SCALE GENOMIC DNA]</scope>
    <source>
        <strain evidence="9 10">M3</strain>
    </source>
</reference>
<dbReference type="SUPFAM" id="SSF55486">
    <property type="entry name" value="Metalloproteases ('zincins'), catalytic domain"/>
    <property type="match status" value="1"/>
</dbReference>
<dbReference type="InterPro" id="IPR008754">
    <property type="entry name" value="Peptidase_M43"/>
</dbReference>
<keyword evidence="2" id="KW-0645">Protease</keyword>
<organism evidence="9 10">
    <name type="scientific">Hymenobacter busanensis</name>
    <dbReference type="NCBI Taxonomy" id="2607656"/>
    <lineage>
        <taxon>Bacteria</taxon>
        <taxon>Pseudomonadati</taxon>
        <taxon>Bacteroidota</taxon>
        <taxon>Cytophagia</taxon>
        <taxon>Cytophagales</taxon>
        <taxon>Hymenobacteraceae</taxon>
        <taxon>Hymenobacter</taxon>
    </lineage>
</organism>
<dbReference type="GO" id="GO:0006508">
    <property type="term" value="P:proteolysis"/>
    <property type="evidence" value="ECO:0007669"/>
    <property type="project" value="UniProtKB-KW"/>
</dbReference>
<evidence type="ECO:0000256" key="6">
    <source>
        <dbReference type="ARBA" id="ARBA00022833"/>
    </source>
</evidence>
<protein>
    <submittedName>
        <fullName evidence="9">T9SS type A sorting domain-containing protein</fullName>
    </submittedName>
</protein>
<evidence type="ECO:0000256" key="1">
    <source>
        <dbReference type="ARBA" id="ARBA00008721"/>
    </source>
</evidence>
<dbReference type="Gene3D" id="3.40.390.10">
    <property type="entry name" value="Collagenase (Catalytic Domain)"/>
    <property type="match status" value="1"/>
</dbReference>
<dbReference type="GO" id="GO:0008237">
    <property type="term" value="F:metallopeptidase activity"/>
    <property type="evidence" value="ECO:0007669"/>
    <property type="project" value="UniProtKB-KW"/>
</dbReference>
<dbReference type="InterPro" id="IPR013783">
    <property type="entry name" value="Ig-like_fold"/>
</dbReference>
<dbReference type="PANTHER" id="PTHR47466">
    <property type="match status" value="1"/>
</dbReference>
<keyword evidence="8" id="KW-1015">Disulfide bond</keyword>
<evidence type="ECO:0000256" key="3">
    <source>
        <dbReference type="ARBA" id="ARBA00022723"/>
    </source>
</evidence>
<evidence type="ECO:0000313" key="10">
    <source>
        <dbReference type="Proteomes" id="UP000326380"/>
    </source>
</evidence>
<comment type="similarity">
    <text evidence="1">Belongs to the peptidase M43B family.</text>
</comment>
<dbReference type="NCBIfam" id="TIGR04183">
    <property type="entry name" value="Por_Secre_tail"/>
    <property type="match status" value="1"/>
</dbReference>